<keyword evidence="5 7" id="KW-1133">Transmembrane helix</keyword>
<dbReference type="EMBL" id="VNHW01000002">
    <property type="protein sequence ID" value="TYP89593.1"/>
    <property type="molecule type" value="Genomic_DNA"/>
</dbReference>
<evidence type="ECO:0000256" key="5">
    <source>
        <dbReference type="ARBA" id="ARBA00022989"/>
    </source>
</evidence>
<dbReference type="InterPro" id="IPR035906">
    <property type="entry name" value="MetI-like_sf"/>
</dbReference>
<dbReference type="AlphaFoldDB" id="A0A5S5D0M5"/>
<feature type="transmembrane region" description="Helical" evidence="7">
    <location>
        <begin position="105"/>
        <end position="131"/>
    </location>
</feature>
<proteinExistence type="inferred from homology"/>
<dbReference type="PANTHER" id="PTHR43386:SF1">
    <property type="entry name" value="D,D-DIPEPTIDE TRANSPORT SYSTEM PERMEASE PROTEIN DDPC-RELATED"/>
    <property type="match status" value="1"/>
</dbReference>
<name>A0A5S5D0M5_9ACTN</name>
<dbReference type="InterPro" id="IPR050366">
    <property type="entry name" value="BP-dependent_transpt_permease"/>
</dbReference>
<dbReference type="Proteomes" id="UP000322499">
    <property type="component" value="Unassembled WGS sequence"/>
</dbReference>
<dbReference type="InterPro" id="IPR000515">
    <property type="entry name" value="MetI-like"/>
</dbReference>
<dbReference type="CDD" id="cd06261">
    <property type="entry name" value="TM_PBP2"/>
    <property type="match status" value="1"/>
</dbReference>
<keyword evidence="10" id="KW-1185">Reference proteome</keyword>
<feature type="transmembrane region" description="Helical" evidence="7">
    <location>
        <begin position="219"/>
        <end position="245"/>
    </location>
</feature>
<evidence type="ECO:0000313" key="9">
    <source>
        <dbReference type="EMBL" id="TYP89593.1"/>
    </source>
</evidence>
<sequence>MSVEAVLIKNEEPGVVGDQRPPRRGRFSGWRRGLSGLWQRDAPAVIWAVVLLLMVLVSALGPFFLTSPDAIEPANRLMPPSADHPFGTDEYGRDLLSRVVSAGRVSLGLGILITVVAVVMGTLVGSVAGFYERSSGVLMRLMDALMAFPAIVLAIALVISLRSGIWSEIIALGVVFIPYVARVVRSRVLTLRERGYVTAARAAGVSGPRILLTHILPNAAPAILVQAVFVYASALLADAALSFLGLGVQPPTPTWGNMIGEARTFITLAPGFMIFPGLAIVISVMALNLVGDGARGLIDQRARAVLELERVRKKQGKEQRRRRSPAAPAVD</sequence>
<dbReference type="SUPFAM" id="SSF161098">
    <property type="entry name" value="MetI-like"/>
    <property type="match status" value="1"/>
</dbReference>
<feature type="transmembrane region" description="Helical" evidence="7">
    <location>
        <begin position="265"/>
        <end position="291"/>
    </location>
</feature>
<evidence type="ECO:0000313" key="10">
    <source>
        <dbReference type="Proteomes" id="UP000322499"/>
    </source>
</evidence>
<reference evidence="9 10" key="1">
    <citation type="submission" date="2019-07" db="EMBL/GenBank/DDBJ databases">
        <title>Genomic Encyclopedia of Archaeal and Bacterial Type Strains, Phase II (KMG-II): from individual species to whole genera.</title>
        <authorList>
            <person name="Goeker M."/>
        </authorList>
    </citation>
    <scope>NUCLEOTIDE SEQUENCE [LARGE SCALE GENOMIC DNA]</scope>
    <source>
        <strain evidence="9 10">DSM 46842</strain>
    </source>
</reference>
<dbReference type="PROSITE" id="PS50928">
    <property type="entry name" value="ABC_TM1"/>
    <property type="match status" value="1"/>
</dbReference>
<feature type="transmembrane region" description="Helical" evidence="7">
    <location>
        <begin position="44"/>
        <end position="65"/>
    </location>
</feature>
<dbReference type="Pfam" id="PF00528">
    <property type="entry name" value="BPD_transp_1"/>
    <property type="match status" value="1"/>
</dbReference>
<evidence type="ECO:0000256" key="4">
    <source>
        <dbReference type="ARBA" id="ARBA00022692"/>
    </source>
</evidence>
<dbReference type="PANTHER" id="PTHR43386">
    <property type="entry name" value="OLIGOPEPTIDE TRANSPORT SYSTEM PERMEASE PROTEIN APPC"/>
    <property type="match status" value="1"/>
</dbReference>
<evidence type="ECO:0000256" key="6">
    <source>
        <dbReference type="ARBA" id="ARBA00023136"/>
    </source>
</evidence>
<evidence type="ECO:0000256" key="3">
    <source>
        <dbReference type="ARBA" id="ARBA00022475"/>
    </source>
</evidence>
<feature type="domain" description="ABC transmembrane type-1" evidence="8">
    <location>
        <begin position="107"/>
        <end position="291"/>
    </location>
</feature>
<comment type="caution">
    <text evidence="9">The sequence shown here is derived from an EMBL/GenBank/DDBJ whole genome shotgun (WGS) entry which is preliminary data.</text>
</comment>
<feature type="transmembrane region" description="Helical" evidence="7">
    <location>
        <begin position="138"/>
        <end position="159"/>
    </location>
</feature>
<dbReference type="Gene3D" id="1.10.3720.10">
    <property type="entry name" value="MetI-like"/>
    <property type="match status" value="1"/>
</dbReference>
<keyword evidence="2 7" id="KW-0813">Transport</keyword>
<keyword evidence="6 7" id="KW-0472">Membrane</keyword>
<evidence type="ECO:0000256" key="7">
    <source>
        <dbReference type="RuleBase" id="RU363032"/>
    </source>
</evidence>
<gene>
    <name evidence="9" type="ORF">BD833_10266</name>
</gene>
<protein>
    <submittedName>
        <fullName evidence="9">Peptide/nickel transport system permease protein</fullName>
    </submittedName>
</protein>
<accession>A0A5S5D0M5</accession>
<keyword evidence="4 7" id="KW-0812">Transmembrane</keyword>
<feature type="transmembrane region" description="Helical" evidence="7">
    <location>
        <begin position="165"/>
        <end position="184"/>
    </location>
</feature>
<organism evidence="9 10">
    <name type="scientific">Blastococcus xanthinilyticus</name>
    <dbReference type="NCBI Taxonomy" id="1564164"/>
    <lineage>
        <taxon>Bacteria</taxon>
        <taxon>Bacillati</taxon>
        <taxon>Actinomycetota</taxon>
        <taxon>Actinomycetes</taxon>
        <taxon>Geodermatophilales</taxon>
        <taxon>Geodermatophilaceae</taxon>
        <taxon>Blastococcus</taxon>
    </lineage>
</organism>
<dbReference type="GO" id="GO:0055085">
    <property type="term" value="P:transmembrane transport"/>
    <property type="evidence" value="ECO:0007669"/>
    <property type="project" value="InterPro"/>
</dbReference>
<keyword evidence="3" id="KW-1003">Cell membrane</keyword>
<evidence type="ECO:0000256" key="1">
    <source>
        <dbReference type="ARBA" id="ARBA00004651"/>
    </source>
</evidence>
<comment type="subcellular location">
    <subcellularLocation>
        <location evidence="1 7">Cell membrane</location>
        <topology evidence="1 7">Multi-pass membrane protein</topology>
    </subcellularLocation>
</comment>
<comment type="similarity">
    <text evidence="7">Belongs to the binding-protein-dependent transport system permease family.</text>
</comment>
<evidence type="ECO:0000256" key="2">
    <source>
        <dbReference type="ARBA" id="ARBA00022448"/>
    </source>
</evidence>
<dbReference type="RefSeq" id="WP_166531696.1">
    <property type="nucleotide sequence ID" value="NZ_VNHW01000002.1"/>
</dbReference>
<evidence type="ECO:0000259" key="8">
    <source>
        <dbReference type="PROSITE" id="PS50928"/>
    </source>
</evidence>
<dbReference type="GO" id="GO:0005886">
    <property type="term" value="C:plasma membrane"/>
    <property type="evidence" value="ECO:0007669"/>
    <property type="project" value="UniProtKB-SubCell"/>
</dbReference>